<reference evidence="1 2" key="1">
    <citation type="journal article" date="2024" name="Nat. Commun.">
        <title>Phylogenomics reveals the evolutionary origins of lichenization in chlorophyte algae.</title>
        <authorList>
            <person name="Puginier C."/>
            <person name="Libourel C."/>
            <person name="Otte J."/>
            <person name="Skaloud P."/>
            <person name="Haon M."/>
            <person name="Grisel S."/>
            <person name="Petersen M."/>
            <person name="Berrin J.G."/>
            <person name="Delaux P.M."/>
            <person name="Dal Grande F."/>
            <person name="Keller J."/>
        </authorList>
    </citation>
    <scope>NUCLEOTIDE SEQUENCE [LARGE SCALE GENOMIC DNA]</scope>
    <source>
        <strain evidence="1 2">SAG 2036</strain>
    </source>
</reference>
<accession>A0AAW1PMZ5</accession>
<dbReference type="EMBL" id="JALJOQ010000011">
    <property type="protein sequence ID" value="KAK9811185.1"/>
    <property type="molecule type" value="Genomic_DNA"/>
</dbReference>
<sequence length="95" mass="10276">MVRTRRQRADAAAVNSAGFQDLPVDVLQVIFSHTEDSKTLAAELHLDYASTAIQAPDAASFGAHISKLTLRVRKVSTASHGDVREHSEFLGMEGV</sequence>
<evidence type="ECO:0000313" key="2">
    <source>
        <dbReference type="Proteomes" id="UP001465755"/>
    </source>
</evidence>
<organism evidence="1 2">
    <name type="scientific">Symbiochloris irregularis</name>
    <dbReference type="NCBI Taxonomy" id="706552"/>
    <lineage>
        <taxon>Eukaryota</taxon>
        <taxon>Viridiplantae</taxon>
        <taxon>Chlorophyta</taxon>
        <taxon>core chlorophytes</taxon>
        <taxon>Trebouxiophyceae</taxon>
        <taxon>Trebouxiales</taxon>
        <taxon>Trebouxiaceae</taxon>
        <taxon>Symbiochloris</taxon>
    </lineage>
</organism>
<evidence type="ECO:0000313" key="1">
    <source>
        <dbReference type="EMBL" id="KAK9811185.1"/>
    </source>
</evidence>
<evidence type="ECO:0008006" key="3">
    <source>
        <dbReference type="Google" id="ProtNLM"/>
    </source>
</evidence>
<keyword evidence="2" id="KW-1185">Reference proteome</keyword>
<proteinExistence type="predicted"/>
<protein>
    <recommendedName>
        <fullName evidence="3">F-box domain-containing protein</fullName>
    </recommendedName>
</protein>
<gene>
    <name evidence="1" type="ORF">WJX73_008789</name>
</gene>
<dbReference type="Proteomes" id="UP001465755">
    <property type="component" value="Unassembled WGS sequence"/>
</dbReference>
<dbReference type="AlphaFoldDB" id="A0AAW1PMZ5"/>
<name>A0AAW1PMZ5_9CHLO</name>
<comment type="caution">
    <text evidence="1">The sequence shown here is derived from an EMBL/GenBank/DDBJ whole genome shotgun (WGS) entry which is preliminary data.</text>
</comment>